<organism evidence="1 2">
    <name type="scientific">Fopius arisanus</name>
    <dbReference type="NCBI Taxonomy" id="64838"/>
    <lineage>
        <taxon>Eukaryota</taxon>
        <taxon>Metazoa</taxon>
        <taxon>Ecdysozoa</taxon>
        <taxon>Arthropoda</taxon>
        <taxon>Hexapoda</taxon>
        <taxon>Insecta</taxon>
        <taxon>Pterygota</taxon>
        <taxon>Neoptera</taxon>
        <taxon>Endopterygota</taxon>
        <taxon>Hymenoptera</taxon>
        <taxon>Apocrita</taxon>
        <taxon>Ichneumonoidea</taxon>
        <taxon>Braconidae</taxon>
        <taxon>Opiinae</taxon>
        <taxon>Fopius</taxon>
    </lineage>
</organism>
<dbReference type="Proteomes" id="UP000694866">
    <property type="component" value="Unplaced"/>
</dbReference>
<accession>A0A9R1SWK4</accession>
<dbReference type="OrthoDB" id="7699294at2759"/>
<dbReference type="RefSeq" id="XP_011298472.1">
    <property type="nucleotide sequence ID" value="XM_011300170.1"/>
</dbReference>
<dbReference type="GeneID" id="105263757"/>
<keyword evidence="1" id="KW-1185">Reference proteome</keyword>
<evidence type="ECO:0000313" key="2">
    <source>
        <dbReference type="RefSeq" id="XP_011298472.1"/>
    </source>
</evidence>
<gene>
    <name evidence="2" type="primary">LOC105263757</name>
</gene>
<dbReference type="KEGG" id="fas:105263757"/>
<sequence length="315" mass="35603">MKSLSVIPFIIGLIGYDKCVQDSPDLWKYGAEYTYRMKVNSSLTYAPTKKKSCSNNTIIFKCRSFSAASEDQADALQCRVQSGKSYQYNINNSLQPPKFDSEEVQFNVQIKDKIFEMLYNKNGIHELRTDPSTTGAETVIFKTLAHHLNLEASDFDQTEDSFTIYKREHSMIGLCKSQIDISTKIKFKSEQWTSRCSDKIHLETFTYGDKHPLIVINKTRDTTQCTFGIPHLFGDNQPNASYNISKSSSFTEFVVAPQSFGSLTVSEGTLSVSHLPQKIITTEFIDVRLISIDPATEPLKRITEIHSSTAKIVEL</sequence>
<proteinExistence type="predicted"/>
<protein>
    <submittedName>
        <fullName evidence="2">Uncharacterized protein isoform X1</fullName>
    </submittedName>
</protein>
<dbReference type="AlphaFoldDB" id="A0A9R1SWK4"/>
<evidence type="ECO:0000313" key="1">
    <source>
        <dbReference type="Proteomes" id="UP000694866"/>
    </source>
</evidence>
<reference evidence="2" key="1">
    <citation type="submission" date="2025-08" db="UniProtKB">
        <authorList>
            <consortium name="RefSeq"/>
        </authorList>
    </citation>
    <scope>IDENTIFICATION</scope>
    <source>
        <strain evidence="2">USDA-PBARC FA_bdor</strain>
        <tissue evidence="2">Whole organism</tissue>
    </source>
</reference>
<name>A0A9R1SWK4_9HYME</name>